<feature type="region of interest" description="Disordered" evidence="1">
    <location>
        <begin position="79"/>
        <end position="100"/>
    </location>
</feature>
<proteinExistence type="predicted"/>
<keyword evidence="2" id="KW-0732">Signal</keyword>
<dbReference type="WBParaSite" id="TCONS_00005477.p1">
    <property type="protein sequence ID" value="TCONS_00005477.p1"/>
    <property type="gene ID" value="XLOC_003760"/>
</dbReference>
<evidence type="ECO:0000313" key="3">
    <source>
        <dbReference type="Proteomes" id="UP000035681"/>
    </source>
</evidence>
<feature type="compositionally biased region" description="Acidic residues" evidence="1">
    <location>
        <begin position="85"/>
        <end position="100"/>
    </location>
</feature>
<feature type="chain" id="PRO_5005327326" evidence="2">
    <location>
        <begin position="19"/>
        <end position="100"/>
    </location>
</feature>
<name>A0A0K0E237_STRER</name>
<keyword evidence="3" id="KW-1185">Reference proteome</keyword>
<reference evidence="4" key="1">
    <citation type="submission" date="2015-08" db="UniProtKB">
        <authorList>
            <consortium name="WormBaseParasite"/>
        </authorList>
    </citation>
    <scope>IDENTIFICATION</scope>
</reference>
<accession>A0A0K0E237</accession>
<sequence>MILFRSILLLILLVGVSSKFFEAPVPEKDSKEDDAIVNKRETINLTFEDADDVEMSVAKRDVKDVEIEVDEPMILNDEVLSNENFDGEDNQEYEEGSDEE</sequence>
<evidence type="ECO:0000313" key="4">
    <source>
        <dbReference type="WBParaSite" id="SSTP_0000355800.1"/>
    </source>
</evidence>
<dbReference type="AlphaFoldDB" id="A0A0K0E237"/>
<feature type="signal peptide" evidence="2">
    <location>
        <begin position="1"/>
        <end position="18"/>
    </location>
</feature>
<evidence type="ECO:0000256" key="2">
    <source>
        <dbReference type="SAM" id="SignalP"/>
    </source>
</evidence>
<organism evidence="4">
    <name type="scientific">Strongyloides stercoralis</name>
    <name type="common">Threadworm</name>
    <dbReference type="NCBI Taxonomy" id="6248"/>
    <lineage>
        <taxon>Eukaryota</taxon>
        <taxon>Metazoa</taxon>
        <taxon>Ecdysozoa</taxon>
        <taxon>Nematoda</taxon>
        <taxon>Chromadorea</taxon>
        <taxon>Rhabditida</taxon>
        <taxon>Tylenchina</taxon>
        <taxon>Panagrolaimomorpha</taxon>
        <taxon>Strongyloidoidea</taxon>
        <taxon>Strongyloididae</taxon>
        <taxon>Strongyloides</taxon>
    </lineage>
</organism>
<dbReference type="WBParaSite" id="SSTP_0000355800.1">
    <property type="protein sequence ID" value="SSTP_0000355800.1"/>
    <property type="gene ID" value="SSTP_0000355800"/>
</dbReference>
<protein>
    <submittedName>
        <fullName evidence="4">Secreted protein</fullName>
    </submittedName>
</protein>
<dbReference type="Proteomes" id="UP000035681">
    <property type="component" value="Unplaced"/>
</dbReference>
<evidence type="ECO:0000256" key="1">
    <source>
        <dbReference type="SAM" id="MobiDB-lite"/>
    </source>
</evidence>